<dbReference type="Proteomes" id="UP000762676">
    <property type="component" value="Unassembled WGS sequence"/>
</dbReference>
<dbReference type="AlphaFoldDB" id="A0AAV4FVR1"/>
<organism evidence="1 2">
    <name type="scientific">Elysia marginata</name>
    <dbReference type="NCBI Taxonomy" id="1093978"/>
    <lineage>
        <taxon>Eukaryota</taxon>
        <taxon>Metazoa</taxon>
        <taxon>Spiralia</taxon>
        <taxon>Lophotrochozoa</taxon>
        <taxon>Mollusca</taxon>
        <taxon>Gastropoda</taxon>
        <taxon>Heterobranchia</taxon>
        <taxon>Euthyneura</taxon>
        <taxon>Panpulmonata</taxon>
        <taxon>Sacoglossa</taxon>
        <taxon>Placobranchoidea</taxon>
        <taxon>Plakobranchidae</taxon>
        <taxon>Elysia</taxon>
    </lineage>
</organism>
<dbReference type="Gene3D" id="3.30.420.10">
    <property type="entry name" value="Ribonuclease H-like superfamily/Ribonuclease H"/>
    <property type="match status" value="1"/>
</dbReference>
<dbReference type="Pfam" id="PF01359">
    <property type="entry name" value="Transposase_1"/>
    <property type="match status" value="1"/>
</dbReference>
<dbReference type="EMBL" id="BMAT01011684">
    <property type="protein sequence ID" value="GFR77324.1"/>
    <property type="molecule type" value="Genomic_DNA"/>
</dbReference>
<dbReference type="PANTHER" id="PTHR46060:SF1">
    <property type="entry name" value="MARINER MOS1 TRANSPOSASE-LIKE PROTEIN"/>
    <property type="match status" value="1"/>
</dbReference>
<dbReference type="InterPro" id="IPR001888">
    <property type="entry name" value="Transposase_1"/>
</dbReference>
<proteinExistence type="predicted"/>
<reference evidence="1 2" key="1">
    <citation type="journal article" date="2021" name="Elife">
        <title>Chloroplast acquisition without the gene transfer in kleptoplastic sea slugs, Plakobranchus ocellatus.</title>
        <authorList>
            <person name="Maeda T."/>
            <person name="Takahashi S."/>
            <person name="Yoshida T."/>
            <person name="Shimamura S."/>
            <person name="Takaki Y."/>
            <person name="Nagai Y."/>
            <person name="Toyoda A."/>
            <person name="Suzuki Y."/>
            <person name="Arimoto A."/>
            <person name="Ishii H."/>
            <person name="Satoh N."/>
            <person name="Nishiyama T."/>
            <person name="Hasebe M."/>
            <person name="Maruyama T."/>
            <person name="Minagawa J."/>
            <person name="Obokata J."/>
            <person name="Shigenobu S."/>
        </authorList>
    </citation>
    <scope>NUCLEOTIDE SEQUENCE [LARGE SCALE GENOMIC DNA]</scope>
</reference>
<keyword evidence="2" id="KW-1185">Reference proteome</keyword>
<sequence>MATPIKDWSKLKRQSAIPGLGNIHPLPVTKKYKVQRSAAKVMATVFWDAKGVILFELLPQGHCINAAQYCSTLDRPRDAIRRKRTGLLRRGFVLQHDNAIRHSANLTQQWLQRYSWEIFFSSCPQCRPSTL</sequence>
<comment type="caution">
    <text evidence="1">The sequence shown here is derived from an EMBL/GenBank/DDBJ whole genome shotgun (WGS) entry which is preliminary data.</text>
</comment>
<name>A0AAV4FVR1_9GAST</name>
<evidence type="ECO:0000313" key="2">
    <source>
        <dbReference type="Proteomes" id="UP000762676"/>
    </source>
</evidence>
<evidence type="ECO:0000313" key="1">
    <source>
        <dbReference type="EMBL" id="GFR77324.1"/>
    </source>
</evidence>
<dbReference type="InterPro" id="IPR052709">
    <property type="entry name" value="Transposase-MT_Hybrid"/>
</dbReference>
<dbReference type="GO" id="GO:0003676">
    <property type="term" value="F:nucleic acid binding"/>
    <property type="evidence" value="ECO:0007669"/>
    <property type="project" value="InterPro"/>
</dbReference>
<accession>A0AAV4FVR1</accession>
<dbReference type="PANTHER" id="PTHR46060">
    <property type="entry name" value="MARINER MOS1 TRANSPOSASE-LIKE PROTEIN"/>
    <property type="match status" value="1"/>
</dbReference>
<gene>
    <name evidence="1" type="ORF">ElyMa_005822300</name>
</gene>
<dbReference type="InterPro" id="IPR036397">
    <property type="entry name" value="RNaseH_sf"/>
</dbReference>
<protein>
    <submittedName>
        <fullName evidence="1">Histone-lysine N-methyltransferase SETMAR</fullName>
    </submittedName>
</protein>